<accession>A0A1J5RP62</accession>
<comment type="caution">
    <text evidence="2">The sequence shown here is derived from an EMBL/GenBank/DDBJ whole genome shotgun (WGS) entry which is preliminary data.</text>
</comment>
<dbReference type="InterPro" id="IPR025388">
    <property type="entry name" value="Alginate_export_dom"/>
</dbReference>
<dbReference type="EMBL" id="MLJW01000124">
    <property type="protein sequence ID" value="OIQ98040.1"/>
    <property type="molecule type" value="Genomic_DNA"/>
</dbReference>
<dbReference type="InterPro" id="IPR023614">
    <property type="entry name" value="Porin_dom_sf"/>
</dbReference>
<evidence type="ECO:0000259" key="1">
    <source>
        <dbReference type="Pfam" id="PF13372"/>
    </source>
</evidence>
<dbReference type="Pfam" id="PF13372">
    <property type="entry name" value="Alginate_exp"/>
    <property type="match status" value="1"/>
</dbReference>
<gene>
    <name evidence="2" type="ORF">GALL_199610</name>
</gene>
<protein>
    <recommendedName>
        <fullName evidence="1">Alginate export domain-containing protein</fullName>
    </recommendedName>
</protein>
<name>A0A1J5RP62_9ZZZZ</name>
<proteinExistence type="predicted"/>
<sequence>MKPFRTFALLALTTIAAFAAEPTPASHEAASLEDAFAKGTISFDARLRWEHATQSNLKDSNAETLATRFGFTTAPLHGFSAMLQGENVASLGNPDDYNAAGTNPGGAGRTVIADPTVTDINQAWLSYAAPDATFKVGRQRIILDNARFVGDVGWRQNMQTFDAADLTAAPARDLSFFYGYIWRVSRVFGNKSPQPDFTGNIHLINATYSGLPFGKLTGYAYLLDFDNSAPNSSDTYGASLAGAAPVGAGVKVSYRLEYATQADAGRNPVHYRADYSLFQVGAQVKPFHFGVGYETLGSDHGRKGFATPLATLHAFDGWADLFLITPADGLRDLFVSAGAAIPGGFPITVVYHDFHSDFGDLSYGNEWDAVVAHKVTKHWTVLAKLARYSSGGPFSNTHKAWLQTEYTF</sequence>
<dbReference type="Gene3D" id="2.40.160.10">
    <property type="entry name" value="Porin"/>
    <property type="match status" value="1"/>
</dbReference>
<reference evidence="2" key="1">
    <citation type="submission" date="2016-10" db="EMBL/GenBank/DDBJ databases">
        <title>Sequence of Gallionella enrichment culture.</title>
        <authorList>
            <person name="Poehlein A."/>
            <person name="Muehling M."/>
            <person name="Daniel R."/>
        </authorList>
    </citation>
    <scope>NUCLEOTIDE SEQUENCE</scope>
</reference>
<organism evidence="2">
    <name type="scientific">mine drainage metagenome</name>
    <dbReference type="NCBI Taxonomy" id="410659"/>
    <lineage>
        <taxon>unclassified sequences</taxon>
        <taxon>metagenomes</taxon>
        <taxon>ecological metagenomes</taxon>
    </lineage>
</organism>
<evidence type="ECO:0000313" key="2">
    <source>
        <dbReference type="EMBL" id="OIQ98040.1"/>
    </source>
</evidence>
<dbReference type="AlphaFoldDB" id="A0A1J5RP62"/>
<feature type="domain" description="Alginate export" evidence="1">
    <location>
        <begin position="113"/>
        <end position="168"/>
    </location>
</feature>